<reference evidence="2" key="1">
    <citation type="journal article" date="2020" name="bioRxiv">
        <title>Chromosome-level reference genome of the European wasp spider Argiope bruennichi: a resource for studies on range expansion and evolutionary adaptation.</title>
        <authorList>
            <person name="Sheffer M.M."/>
            <person name="Hoppe A."/>
            <person name="Krehenwinkel H."/>
            <person name="Uhl G."/>
            <person name="Kuss A.W."/>
            <person name="Jensen L."/>
            <person name="Jensen C."/>
            <person name="Gillespie R.G."/>
            <person name="Hoff K.J."/>
            <person name="Prost S."/>
        </authorList>
    </citation>
    <scope>NUCLEOTIDE SEQUENCE</scope>
</reference>
<comment type="caution">
    <text evidence="2">The sequence shown here is derived from an EMBL/GenBank/DDBJ whole genome shotgun (WGS) entry which is preliminary data.</text>
</comment>
<dbReference type="AlphaFoldDB" id="A0A8T0E4X2"/>
<reference evidence="2" key="2">
    <citation type="submission" date="2020-06" db="EMBL/GenBank/DDBJ databases">
        <authorList>
            <person name="Sheffer M."/>
        </authorList>
    </citation>
    <scope>NUCLEOTIDE SEQUENCE</scope>
</reference>
<keyword evidence="1" id="KW-0732">Signal</keyword>
<proteinExistence type="predicted"/>
<sequence>MKHVFLQLCLSLLSGMSFSHCGVLYKLSQRIYLADEACFLAALFITPEWDVIQYLCVLYTLQKNLCGERRLFCFNSQLPSKAYEACFSPCAALFSTPEGDVHSVLVIFGFITPEWDVIQYLCVLYTLQLRELFQDSSLPQSVLNFKPLGSFESACTGSAAPSREQKYNSNYSQNKCCQGALI</sequence>
<evidence type="ECO:0000256" key="1">
    <source>
        <dbReference type="SAM" id="SignalP"/>
    </source>
</evidence>
<feature type="chain" id="PRO_5035868725" evidence="1">
    <location>
        <begin position="22"/>
        <end position="182"/>
    </location>
</feature>
<accession>A0A8T0E4X2</accession>
<gene>
    <name evidence="2" type="ORF">HNY73_019501</name>
</gene>
<evidence type="ECO:0000313" key="2">
    <source>
        <dbReference type="EMBL" id="KAF8766437.1"/>
    </source>
</evidence>
<feature type="signal peptide" evidence="1">
    <location>
        <begin position="1"/>
        <end position="21"/>
    </location>
</feature>
<dbReference type="EMBL" id="JABXBU010002230">
    <property type="protein sequence ID" value="KAF8766437.1"/>
    <property type="molecule type" value="Genomic_DNA"/>
</dbReference>
<name>A0A8T0E4X2_ARGBR</name>
<protein>
    <submittedName>
        <fullName evidence="2">Uncharacterized protein</fullName>
    </submittedName>
</protein>
<keyword evidence="3" id="KW-1185">Reference proteome</keyword>
<evidence type="ECO:0000313" key="3">
    <source>
        <dbReference type="Proteomes" id="UP000807504"/>
    </source>
</evidence>
<organism evidence="2 3">
    <name type="scientific">Argiope bruennichi</name>
    <name type="common">Wasp spider</name>
    <name type="synonym">Aranea bruennichi</name>
    <dbReference type="NCBI Taxonomy" id="94029"/>
    <lineage>
        <taxon>Eukaryota</taxon>
        <taxon>Metazoa</taxon>
        <taxon>Ecdysozoa</taxon>
        <taxon>Arthropoda</taxon>
        <taxon>Chelicerata</taxon>
        <taxon>Arachnida</taxon>
        <taxon>Araneae</taxon>
        <taxon>Araneomorphae</taxon>
        <taxon>Entelegynae</taxon>
        <taxon>Araneoidea</taxon>
        <taxon>Araneidae</taxon>
        <taxon>Argiope</taxon>
    </lineage>
</organism>
<dbReference type="Proteomes" id="UP000807504">
    <property type="component" value="Unassembled WGS sequence"/>
</dbReference>